<sequence length="203" mass="22655">MCCISKHKVSARQIASNFSCELVAIRTVLDIYLTRTNIANSEGIIVFSDCRSALEATKEEKMELTQEINSLLCSICALGKSCTLQWIHVYVDIEGNEMIDSLANEPRTLEPVILSTSTTVFDANAVANQKSCLNPRIKLSLAELNYSREITTTITILKTKHFKGMKILPEGSRSCVACRHWTGMHLDLKYLFSCPFIVGAFLK</sequence>
<dbReference type="GO" id="GO:0003676">
    <property type="term" value="F:nucleic acid binding"/>
    <property type="evidence" value="ECO:0007669"/>
    <property type="project" value="InterPro"/>
</dbReference>
<accession>A0A8X6WBH9</accession>
<dbReference type="Gene3D" id="3.30.420.10">
    <property type="entry name" value="Ribonuclease H-like superfamily/Ribonuclease H"/>
    <property type="match status" value="1"/>
</dbReference>
<reference evidence="2" key="1">
    <citation type="submission" date="2020-08" db="EMBL/GenBank/DDBJ databases">
        <title>Multicomponent nature underlies the extraordinary mechanical properties of spider dragline silk.</title>
        <authorList>
            <person name="Kono N."/>
            <person name="Nakamura H."/>
            <person name="Mori M."/>
            <person name="Yoshida Y."/>
            <person name="Ohtoshi R."/>
            <person name="Malay A.D."/>
            <person name="Moran D.A.P."/>
            <person name="Tomita M."/>
            <person name="Numata K."/>
            <person name="Arakawa K."/>
        </authorList>
    </citation>
    <scope>NUCLEOTIDE SEQUENCE</scope>
</reference>
<gene>
    <name evidence="2" type="primary">NCL1_28619</name>
    <name evidence="2" type="ORF">TNCV_4989381</name>
</gene>
<dbReference type="Proteomes" id="UP000887159">
    <property type="component" value="Unassembled WGS sequence"/>
</dbReference>
<dbReference type="EMBL" id="BMAU01021398">
    <property type="protein sequence ID" value="GFY31379.1"/>
    <property type="molecule type" value="Genomic_DNA"/>
</dbReference>
<name>A0A8X6WBH9_TRICX</name>
<proteinExistence type="predicted"/>
<evidence type="ECO:0000313" key="3">
    <source>
        <dbReference type="Proteomes" id="UP000887159"/>
    </source>
</evidence>
<protein>
    <submittedName>
        <fullName evidence="2">RNase H domain-containing protein</fullName>
    </submittedName>
</protein>
<dbReference type="AlphaFoldDB" id="A0A8X6WBH9"/>
<dbReference type="SUPFAM" id="SSF53098">
    <property type="entry name" value="Ribonuclease H-like"/>
    <property type="match status" value="1"/>
</dbReference>
<dbReference type="InterPro" id="IPR036397">
    <property type="entry name" value="RNaseH_sf"/>
</dbReference>
<evidence type="ECO:0000256" key="1">
    <source>
        <dbReference type="SAM" id="Coils"/>
    </source>
</evidence>
<dbReference type="InterPro" id="IPR012337">
    <property type="entry name" value="RNaseH-like_sf"/>
</dbReference>
<keyword evidence="1" id="KW-0175">Coiled coil</keyword>
<comment type="caution">
    <text evidence="2">The sequence shown here is derived from an EMBL/GenBank/DDBJ whole genome shotgun (WGS) entry which is preliminary data.</text>
</comment>
<keyword evidence="3" id="KW-1185">Reference proteome</keyword>
<organism evidence="2 3">
    <name type="scientific">Trichonephila clavipes</name>
    <name type="common">Golden silk orbweaver</name>
    <name type="synonym">Nephila clavipes</name>
    <dbReference type="NCBI Taxonomy" id="2585209"/>
    <lineage>
        <taxon>Eukaryota</taxon>
        <taxon>Metazoa</taxon>
        <taxon>Ecdysozoa</taxon>
        <taxon>Arthropoda</taxon>
        <taxon>Chelicerata</taxon>
        <taxon>Arachnida</taxon>
        <taxon>Araneae</taxon>
        <taxon>Araneomorphae</taxon>
        <taxon>Entelegynae</taxon>
        <taxon>Araneoidea</taxon>
        <taxon>Nephilidae</taxon>
        <taxon>Trichonephila</taxon>
    </lineage>
</organism>
<evidence type="ECO:0000313" key="2">
    <source>
        <dbReference type="EMBL" id="GFY31379.1"/>
    </source>
</evidence>
<feature type="coiled-coil region" evidence="1">
    <location>
        <begin position="47"/>
        <end position="74"/>
    </location>
</feature>